<feature type="region of interest" description="Disordered" evidence="2">
    <location>
        <begin position="207"/>
        <end position="233"/>
    </location>
</feature>
<evidence type="ECO:0000256" key="1">
    <source>
        <dbReference type="SAM" id="Coils"/>
    </source>
</evidence>
<feature type="coiled-coil region" evidence="1">
    <location>
        <begin position="304"/>
        <end position="340"/>
    </location>
</feature>
<protein>
    <submittedName>
        <fullName evidence="3">Uncharacterized protein</fullName>
    </submittedName>
</protein>
<evidence type="ECO:0000313" key="4">
    <source>
        <dbReference type="Proteomes" id="UP000799640"/>
    </source>
</evidence>
<dbReference type="OrthoDB" id="3925131at2759"/>
<name>A0A6G1HNC0_9PEZI</name>
<dbReference type="AlphaFoldDB" id="A0A6G1HNC0"/>
<feature type="coiled-coil region" evidence="1">
    <location>
        <begin position="392"/>
        <end position="430"/>
    </location>
</feature>
<accession>A0A6G1HNC0</accession>
<keyword evidence="4" id="KW-1185">Reference proteome</keyword>
<sequence>MALSSTAPFEPTPTSLTNLARIQLYTCVPDVGPFSLQPSAPKEVHYTFALARFERTERVFEQRAYEKDVLRGRREVNLDDDAALQAALAGVPNTWVLGKRKRRAIHAHAPPNTHFRAHHAHTQSLDTHIHILTHPIDPTTLPRKSLPALPTASPHRTFRLAAARSSVVSFLSSSSRSSWAASRPRNPLLQLFRPAAVQAMPFNPPPSPVTTPCSSAGDAAVGSSVGSSEGISSARTSVSGSLGSFESGFSAANMARLTGMLAVRVEFVALKRACAEEARRFADFAQHQRVALALIMGRNRLYLEERKESRVAEMRRRHERALEQLETRHLERELAESERQRAVREEYAARNATALKYVNRRLSLLGEAATSDQRSRLADEEGGVERMAAKHGREMRALLRAQERERLDLQREQERELAEFRTELEGNIEENYRGKREGLRVNQIRLEGLVEERRERMVARWFLRLQAFKMEDPELRPGPPLPLALLECPEGFVEDWV</sequence>
<dbReference type="Proteomes" id="UP000799640">
    <property type="component" value="Unassembled WGS sequence"/>
</dbReference>
<gene>
    <name evidence="3" type="ORF">EJ06DRAFT_151520</name>
</gene>
<reference evidence="3" key="1">
    <citation type="journal article" date="2020" name="Stud. Mycol.">
        <title>101 Dothideomycetes genomes: a test case for predicting lifestyles and emergence of pathogens.</title>
        <authorList>
            <person name="Haridas S."/>
            <person name="Albert R."/>
            <person name="Binder M."/>
            <person name="Bloem J."/>
            <person name="Labutti K."/>
            <person name="Salamov A."/>
            <person name="Andreopoulos B."/>
            <person name="Baker S."/>
            <person name="Barry K."/>
            <person name="Bills G."/>
            <person name="Bluhm B."/>
            <person name="Cannon C."/>
            <person name="Castanera R."/>
            <person name="Culley D."/>
            <person name="Daum C."/>
            <person name="Ezra D."/>
            <person name="Gonzalez J."/>
            <person name="Henrissat B."/>
            <person name="Kuo A."/>
            <person name="Liang C."/>
            <person name="Lipzen A."/>
            <person name="Lutzoni F."/>
            <person name="Magnuson J."/>
            <person name="Mondo S."/>
            <person name="Nolan M."/>
            <person name="Ohm R."/>
            <person name="Pangilinan J."/>
            <person name="Park H.-J."/>
            <person name="Ramirez L."/>
            <person name="Alfaro M."/>
            <person name="Sun H."/>
            <person name="Tritt A."/>
            <person name="Yoshinaga Y."/>
            <person name="Zwiers L.-H."/>
            <person name="Turgeon B."/>
            <person name="Goodwin S."/>
            <person name="Spatafora J."/>
            <person name="Crous P."/>
            <person name="Grigoriev I."/>
        </authorList>
    </citation>
    <scope>NUCLEOTIDE SEQUENCE</scope>
    <source>
        <strain evidence="3">CBS 262.69</strain>
    </source>
</reference>
<feature type="compositionally biased region" description="Low complexity" evidence="2">
    <location>
        <begin position="210"/>
        <end position="233"/>
    </location>
</feature>
<keyword evidence="1" id="KW-0175">Coiled coil</keyword>
<organism evidence="3 4">
    <name type="scientific">Trichodelitschia bisporula</name>
    <dbReference type="NCBI Taxonomy" id="703511"/>
    <lineage>
        <taxon>Eukaryota</taxon>
        <taxon>Fungi</taxon>
        <taxon>Dikarya</taxon>
        <taxon>Ascomycota</taxon>
        <taxon>Pezizomycotina</taxon>
        <taxon>Dothideomycetes</taxon>
        <taxon>Dothideomycetes incertae sedis</taxon>
        <taxon>Phaeotrichales</taxon>
        <taxon>Phaeotrichaceae</taxon>
        <taxon>Trichodelitschia</taxon>
    </lineage>
</organism>
<dbReference type="EMBL" id="ML996703">
    <property type="protein sequence ID" value="KAF2397492.1"/>
    <property type="molecule type" value="Genomic_DNA"/>
</dbReference>
<evidence type="ECO:0000313" key="3">
    <source>
        <dbReference type="EMBL" id="KAF2397492.1"/>
    </source>
</evidence>
<proteinExistence type="predicted"/>
<evidence type="ECO:0000256" key="2">
    <source>
        <dbReference type="SAM" id="MobiDB-lite"/>
    </source>
</evidence>